<dbReference type="InterPro" id="IPR010793">
    <property type="entry name" value="Ribosomal_mL37/mL65"/>
</dbReference>
<comment type="similarity">
    <text evidence="6">Belongs to the mitochondrion-specific ribosomal protein mL37 family.</text>
</comment>
<reference evidence="9" key="1">
    <citation type="submission" date="2020-03" db="EMBL/GenBank/DDBJ databases">
        <title>Transcriptomic Profiling of the Digestive Tract of the Rat Flea, Xenopsylla cheopis, Following Blood Feeding and Infection with Yersinia pestis.</title>
        <authorList>
            <person name="Bland D.M."/>
            <person name="Martens C.A."/>
            <person name="Virtaneva K."/>
            <person name="Kanakabandi K."/>
            <person name="Long D."/>
            <person name="Rosenke R."/>
            <person name="Saturday G.A."/>
            <person name="Hoyt F.H."/>
            <person name="Bruno D.P."/>
            <person name="Ribeiro J.M.C."/>
            <person name="Hinnebusch J."/>
        </authorList>
    </citation>
    <scope>NUCLEOTIDE SEQUENCE</scope>
</reference>
<dbReference type="GO" id="GO:0005840">
    <property type="term" value="C:ribosome"/>
    <property type="evidence" value="ECO:0007669"/>
    <property type="project" value="UniProtKB-KW"/>
</dbReference>
<dbReference type="Pfam" id="PF07147">
    <property type="entry name" value="PDCD9"/>
    <property type="match status" value="1"/>
</dbReference>
<dbReference type="GO" id="GO:0006412">
    <property type="term" value="P:translation"/>
    <property type="evidence" value="ECO:0007669"/>
    <property type="project" value="InterPro"/>
</dbReference>
<keyword evidence="5" id="KW-0687">Ribonucleoprotein</keyword>
<dbReference type="InterPro" id="IPR052482">
    <property type="entry name" value="mtLSU_mL37"/>
</dbReference>
<keyword evidence="3 9" id="KW-0689">Ribosomal protein</keyword>
<protein>
    <recommendedName>
        <fullName evidence="7">Large ribosomal subunit protein mL37</fullName>
    </recommendedName>
    <alternativeName>
        <fullName evidence="8">39S ribosomal protein L37, mitochondrial</fullName>
    </alternativeName>
</protein>
<sequence>MRLTTVLRAQHIGRMFKKHWLSQGKRKILDTRAENILAAKGIRVVDALEVVVEKEEITPLKIIGIRPKPIKFDETHPNYHERKCHLFKDHNVLLEGVKQSLALTKTVQLKENCLPEHMETKIQNMEVPDLIHDLVKKAIFTANVFDPEQEKLPKVKDPLRPAFNFPRRLGITDQRKNFLLSSKLLRLCEMSSTVSKRNMLKNAYFSLPFEKDGDLIQFELNVENFIVTDEPLKPIHNDVTQTEQLELHNMFPIKPTITLTQENIYDLKNKYPLTSFSKMDAPHTMLLNYTPTYVHNLYETPVTSDQILGRSMIKCFTVASAFAKRKHGDDVETLPEPICVQCIQTDGRLFDFSVFQLNTMNLNGAEGIKNIWYQTEQMPLYTICAYDKGIPILEGYNPEIMKYLFAFYRNQ</sequence>
<proteinExistence type="inferred from homology"/>
<dbReference type="PANTHER" id="PTHR15889">
    <property type="entry name" value="MITOCHONDRIAL RIBOSOMAL PROTEIN L37"/>
    <property type="match status" value="1"/>
</dbReference>
<evidence type="ECO:0000256" key="4">
    <source>
        <dbReference type="ARBA" id="ARBA00023128"/>
    </source>
</evidence>
<evidence type="ECO:0000256" key="8">
    <source>
        <dbReference type="ARBA" id="ARBA00041617"/>
    </source>
</evidence>
<name>A0A6M2DJ29_XENCH</name>
<keyword evidence="2" id="KW-0809">Transit peptide</keyword>
<evidence type="ECO:0000256" key="1">
    <source>
        <dbReference type="ARBA" id="ARBA00004173"/>
    </source>
</evidence>
<evidence type="ECO:0000256" key="5">
    <source>
        <dbReference type="ARBA" id="ARBA00023274"/>
    </source>
</evidence>
<organism evidence="9">
    <name type="scientific">Xenopsylla cheopis</name>
    <name type="common">Oriental rat flea</name>
    <name type="synonym">Pulex cheopis</name>
    <dbReference type="NCBI Taxonomy" id="163159"/>
    <lineage>
        <taxon>Eukaryota</taxon>
        <taxon>Metazoa</taxon>
        <taxon>Ecdysozoa</taxon>
        <taxon>Arthropoda</taxon>
        <taxon>Hexapoda</taxon>
        <taxon>Insecta</taxon>
        <taxon>Pterygota</taxon>
        <taxon>Neoptera</taxon>
        <taxon>Endopterygota</taxon>
        <taxon>Siphonaptera</taxon>
        <taxon>Pulicidae</taxon>
        <taxon>Xenopsyllinae</taxon>
        <taxon>Xenopsylla</taxon>
    </lineage>
</organism>
<dbReference type="AlphaFoldDB" id="A0A6M2DJ29"/>
<accession>A0A6M2DJ29</accession>
<evidence type="ECO:0000256" key="6">
    <source>
        <dbReference type="ARBA" id="ARBA00037985"/>
    </source>
</evidence>
<keyword evidence="4" id="KW-0496">Mitochondrion</keyword>
<evidence type="ECO:0000313" key="9">
    <source>
        <dbReference type="EMBL" id="NOV45904.1"/>
    </source>
</evidence>
<dbReference type="GO" id="GO:1990904">
    <property type="term" value="C:ribonucleoprotein complex"/>
    <property type="evidence" value="ECO:0007669"/>
    <property type="project" value="UniProtKB-KW"/>
</dbReference>
<dbReference type="GO" id="GO:0003735">
    <property type="term" value="F:structural constituent of ribosome"/>
    <property type="evidence" value="ECO:0007669"/>
    <property type="project" value="InterPro"/>
</dbReference>
<dbReference type="PANTHER" id="PTHR15889:SF2">
    <property type="entry name" value="LARGE RIBOSOMAL SUBUNIT PROTEIN ML37"/>
    <property type="match status" value="1"/>
</dbReference>
<evidence type="ECO:0000256" key="2">
    <source>
        <dbReference type="ARBA" id="ARBA00022946"/>
    </source>
</evidence>
<dbReference type="EMBL" id="GIIL01002178">
    <property type="protein sequence ID" value="NOV45904.1"/>
    <property type="molecule type" value="Transcribed_RNA"/>
</dbReference>
<dbReference type="GO" id="GO:0005739">
    <property type="term" value="C:mitochondrion"/>
    <property type="evidence" value="ECO:0007669"/>
    <property type="project" value="UniProtKB-SubCell"/>
</dbReference>
<evidence type="ECO:0000256" key="7">
    <source>
        <dbReference type="ARBA" id="ARBA00039442"/>
    </source>
</evidence>
<evidence type="ECO:0000256" key="3">
    <source>
        <dbReference type="ARBA" id="ARBA00022980"/>
    </source>
</evidence>
<comment type="subcellular location">
    <subcellularLocation>
        <location evidence="1">Mitochondrion</location>
    </subcellularLocation>
</comment>